<dbReference type="InterPro" id="IPR001387">
    <property type="entry name" value="Cro/C1-type_HTH"/>
</dbReference>
<keyword evidence="1" id="KW-0238">DNA-binding</keyword>
<dbReference type="AlphaFoldDB" id="A0A9W6DH59"/>
<feature type="domain" description="HTH cro/C1-type" evidence="2">
    <location>
        <begin position="8"/>
        <end position="62"/>
    </location>
</feature>
<gene>
    <name evidence="3" type="ORF">SH1V18_35930</name>
</gene>
<dbReference type="SUPFAM" id="SSF47413">
    <property type="entry name" value="lambda repressor-like DNA-binding domains"/>
    <property type="match status" value="1"/>
</dbReference>
<evidence type="ECO:0000259" key="2">
    <source>
        <dbReference type="PROSITE" id="PS50943"/>
    </source>
</evidence>
<evidence type="ECO:0000256" key="1">
    <source>
        <dbReference type="ARBA" id="ARBA00023125"/>
    </source>
</evidence>
<keyword evidence="4" id="KW-1185">Reference proteome</keyword>
<protein>
    <recommendedName>
        <fullName evidence="2">HTH cro/C1-type domain-containing protein</fullName>
    </recommendedName>
</protein>
<sequence length="132" mass="15033">MSDFGAILKRMRVANSLTQKQVADYLGVSRATVGGYETKGKQPDYETLISLSNYFKVTIDYLLGNDNNFNMIELNNGLTIIEKLEDLMNDIEATDKIVLRGKTIDDVTKNYILETLKYTEKIISYSLYNNNN</sequence>
<accession>A0A9W6DH59</accession>
<organism evidence="3 4">
    <name type="scientific">Vallitalea longa</name>
    <dbReference type="NCBI Taxonomy" id="2936439"/>
    <lineage>
        <taxon>Bacteria</taxon>
        <taxon>Bacillati</taxon>
        <taxon>Bacillota</taxon>
        <taxon>Clostridia</taxon>
        <taxon>Lachnospirales</taxon>
        <taxon>Vallitaleaceae</taxon>
        <taxon>Vallitalea</taxon>
    </lineage>
</organism>
<evidence type="ECO:0000313" key="3">
    <source>
        <dbReference type="EMBL" id="GKX31113.1"/>
    </source>
</evidence>
<dbReference type="Gene3D" id="1.10.260.40">
    <property type="entry name" value="lambda repressor-like DNA-binding domains"/>
    <property type="match status" value="1"/>
</dbReference>
<dbReference type="Pfam" id="PF01381">
    <property type="entry name" value="HTH_3"/>
    <property type="match status" value="1"/>
</dbReference>
<dbReference type="InterPro" id="IPR010982">
    <property type="entry name" value="Lambda_DNA-bd_dom_sf"/>
</dbReference>
<proteinExistence type="predicted"/>
<dbReference type="Proteomes" id="UP001144256">
    <property type="component" value="Unassembled WGS sequence"/>
</dbReference>
<dbReference type="CDD" id="cd00093">
    <property type="entry name" value="HTH_XRE"/>
    <property type="match status" value="1"/>
</dbReference>
<dbReference type="SMART" id="SM00530">
    <property type="entry name" value="HTH_XRE"/>
    <property type="match status" value="1"/>
</dbReference>
<dbReference type="EMBL" id="BRLB01000014">
    <property type="protein sequence ID" value="GKX31113.1"/>
    <property type="molecule type" value="Genomic_DNA"/>
</dbReference>
<dbReference type="PANTHER" id="PTHR46558">
    <property type="entry name" value="TRACRIPTIONAL REGULATORY PROTEIN-RELATED-RELATED"/>
    <property type="match status" value="1"/>
</dbReference>
<dbReference type="PROSITE" id="PS50943">
    <property type="entry name" value="HTH_CROC1"/>
    <property type="match status" value="1"/>
</dbReference>
<name>A0A9W6DH59_9FIRM</name>
<comment type="caution">
    <text evidence="3">The sequence shown here is derived from an EMBL/GenBank/DDBJ whole genome shotgun (WGS) entry which is preliminary data.</text>
</comment>
<dbReference type="RefSeq" id="WP_281817836.1">
    <property type="nucleotide sequence ID" value="NZ_BRLB01000014.1"/>
</dbReference>
<evidence type="ECO:0000313" key="4">
    <source>
        <dbReference type="Proteomes" id="UP001144256"/>
    </source>
</evidence>
<dbReference type="PANTHER" id="PTHR46558:SF11">
    <property type="entry name" value="HTH-TYPE TRANSCRIPTIONAL REGULATOR XRE"/>
    <property type="match status" value="1"/>
</dbReference>
<dbReference type="GO" id="GO:0003677">
    <property type="term" value="F:DNA binding"/>
    <property type="evidence" value="ECO:0007669"/>
    <property type="project" value="UniProtKB-KW"/>
</dbReference>
<reference evidence="3" key="1">
    <citation type="submission" date="2022-06" db="EMBL/GenBank/DDBJ databases">
        <title>Vallitalea longa sp. nov., an anaerobic bacterium isolated from marine sediment.</title>
        <authorList>
            <person name="Hirano S."/>
            <person name="Terahara T."/>
            <person name="Mori K."/>
            <person name="Hamada M."/>
            <person name="Matsumoto R."/>
            <person name="Kobayashi T."/>
        </authorList>
    </citation>
    <scope>NUCLEOTIDE SEQUENCE</scope>
    <source>
        <strain evidence="3">SH18-1</strain>
    </source>
</reference>